<evidence type="ECO:0000256" key="1">
    <source>
        <dbReference type="ARBA" id="ARBA00004395"/>
    </source>
</evidence>
<dbReference type="InterPro" id="IPR019335">
    <property type="entry name" value="COG7"/>
</dbReference>
<keyword evidence="5" id="KW-0653">Protein transport</keyword>
<evidence type="ECO:0000256" key="3">
    <source>
        <dbReference type="ARBA" id="ARBA00020984"/>
    </source>
</evidence>
<dbReference type="AlphaFoldDB" id="A0A8H5MGC4"/>
<name>A0A8H5MGC4_9AGAR</name>
<evidence type="ECO:0000256" key="6">
    <source>
        <dbReference type="ARBA" id="ARBA00023034"/>
    </source>
</evidence>
<accession>A0A8H5MGC4</accession>
<dbReference type="GO" id="GO:0017119">
    <property type="term" value="C:Golgi transport complex"/>
    <property type="evidence" value="ECO:0007669"/>
    <property type="project" value="InterPro"/>
</dbReference>
<comment type="subcellular location">
    <subcellularLocation>
        <location evidence="1">Golgi apparatus membrane</location>
        <topology evidence="1">Peripheral membrane protein</topology>
    </subcellularLocation>
</comment>
<evidence type="ECO:0000256" key="4">
    <source>
        <dbReference type="ARBA" id="ARBA00022448"/>
    </source>
</evidence>
<keyword evidence="7" id="KW-0472">Membrane</keyword>
<evidence type="ECO:0000256" key="2">
    <source>
        <dbReference type="ARBA" id="ARBA00005831"/>
    </source>
</evidence>
<comment type="caution">
    <text evidence="9">The sequence shown here is derived from an EMBL/GenBank/DDBJ whole genome shotgun (WGS) entry which is preliminary data.</text>
</comment>
<gene>
    <name evidence="9" type="ORF">D9757_000757</name>
</gene>
<comment type="similarity">
    <text evidence="2">Belongs to the COG7 family.</text>
</comment>
<dbReference type="OrthoDB" id="249612at2759"/>
<reference evidence="9 10" key="1">
    <citation type="journal article" date="2020" name="ISME J.">
        <title>Uncovering the hidden diversity of litter-decomposition mechanisms in mushroom-forming fungi.</title>
        <authorList>
            <person name="Floudas D."/>
            <person name="Bentzer J."/>
            <person name="Ahren D."/>
            <person name="Johansson T."/>
            <person name="Persson P."/>
            <person name="Tunlid A."/>
        </authorList>
    </citation>
    <scope>NUCLEOTIDE SEQUENCE [LARGE SCALE GENOMIC DNA]</scope>
    <source>
        <strain evidence="9 10">CBS 406.79</strain>
    </source>
</reference>
<sequence>MSLSATEVLDALEDYDDLAAWINDTLTVSDGEQSFESLLELEQQMSQLIASLDVGCEDTSSQLERVIDIVSKGIPRLTYDLHFIKDSASSFQRSLANVLARSRQAIPDSTASALEQLKRLDTIKRHMEAAREVLREAESWSTLELEVTSLLGERKYAKAALRLSEASKSMVVFQNTPEYDPRRMLLVNLQNQLEASLSSALVAAINEQDLETCRDYFFIFSDIQRELEFRNYYYGSRKAMLTSMWNEAEASDIAPEGSIVTGQTFSEFLPKFYASLLVLLNQECHSIPLIFPDPAQTLSAFLSSILASLQPTFSQRLASLSSYYGDIALEELIAIFRVTADFAVGVSKLIKQIQHSSVSQDAVDPPVVPPQRSHARRRSMRMSISLRSSIHRSASGIEKVPSLDDSLGWDQELFHPFLEFQVEYGSLERRLLDHKLQKMMSSDLHKVPGSDQARVFRERAVDIFSVAEESLTRYTEFTHGYGSLALLRALDGFLKSFIDMWTADVTFASSGTHPTVQDAASEDFSGLDYTTQDWQNIQTTLHLLGSARRVFERMAAFEIKLRSNLTQTSNKFRLHCGDPIAFPIASPGGSAQILEHSSLNSADLHSLLDSVDIEPSQSRESGSRRQGFSSALSEPLLPDARSALSDFAKVCQTSLQSTILSPLRQHLASYASSPIWFSSSGESRSSAFNEVQVPTFSLSPSEIIQRVTEGLLNLPRLFEVYADDDALSFSLHTLPHADSEILKSTSDAILPDLPTHSRRHSVTKAVALDPELVSTAWLSSLGQTLLLYLTSEVLPGINKLNAGGAAQLASDLGYLSNVIRVINVESGELEQWKEFVELSDDVGKVKVDTQFDSENRVFSHVSRMRGWL</sequence>
<keyword evidence="6" id="KW-0333">Golgi apparatus</keyword>
<protein>
    <recommendedName>
        <fullName evidence="3">Conserved oligomeric Golgi complex subunit 7</fullName>
    </recommendedName>
    <alternativeName>
        <fullName evidence="8">Component of oligomeric Golgi complex 7</fullName>
    </alternativeName>
</protein>
<keyword evidence="4" id="KW-0813">Transport</keyword>
<dbReference type="Pfam" id="PF10191">
    <property type="entry name" value="COG7"/>
    <property type="match status" value="2"/>
</dbReference>
<dbReference type="PANTHER" id="PTHR21443">
    <property type="entry name" value="CONSERVED OLIGOMERIC GOLGI COMPLEX COMPONENT 7"/>
    <property type="match status" value="1"/>
</dbReference>
<dbReference type="PANTHER" id="PTHR21443:SF0">
    <property type="entry name" value="CONSERVED OLIGOMERIC GOLGI COMPLEX SUBUNIT 7"/>
    <property type="match status" value="1"/>
</dbReference>
<dbReference type="GO" id="GO:0000139">
    <property type="term" value="C:Golgi membrane"/>
    <property type="evidence" value="ECO:0007669"/>
    <property type="project" value="UniProtKB-SubCell"/>
</dbReference>
<proteinExistence type="inferred from homology"/>
<organism evidence="9 10">
    <name type="scientific">Collybiopsis confluens</name>
    <dbReference type="NCBI Taxonomy" id="2823264"/>
    <lineage>
        <taxon>Eukaryota</taxon>
        <taxon>Fungi</taxon>
        <taxon>Dikarya</taxon>
        <taxon>Basidiomycota</taxon>
        <taxon>Agaricomycotina</taxon>
        <taxon>Agaricomycetes</taxon>
        <taxon>Agaricomycetidae</taxon>
        <taxon>Agaricales</taxon>
        <taxon>Marasmiineae</taxon>
        <taxon>Omphalotaceae</taxon>
        <taxon>Collybiopsis</taxon>
    </lineage>
</organism>
<evidence type="ECO:0000256" key="7">
    <source>
        <dbReference type="ARBA" id="ARBA00023136"/>
    </source>
</evidence>
<dbReference type="Proteomes" id="UP000518752">
    <property type="component" value="Unassembled WGS sequence"/>
</dbReference>
<dbReference type="GO" id="GO:0006890">
    <property type="term" value="P:retrograde vesicle-mediated transport, Golgi to endoplasmic reticulum"/>
    <property type="evidence" value="ECO:0007669"/>
    <property type="project" value="TreeGrafter"/>
</dbReference>
<evidence type="ECO:0000256" key="5">
    <source>
        <dbReference type="ARBA" id="ARBA00022927"/>
    </source>
</evidence>
<dbReference type="GO" id="GO:0006886">
    <property type="term" value="P:intracellular protein transport"/>
    <property type="evidence" value="ECO:0007669"/>
    <property type="project" value="InterPro"/>
</dbReference>
<evidence type="ECO:0000256" key="8">
    <source>
        <dbReference type="ARBA" id="ARBA00031345"/>
    </source>
</evidence>
<keyword evidence="10" id="KW-1185">Reference proteome</keyword>
<dbReference type="EMBL" id="JAACJN010000002">
    <property type="protein sequence ID" value="KAF5393410.1"/>
    <property type="molecule type" value="Genomic_DNA"/>
</dbReference>
<dbReference type="GO" id="GO:0007030">
    <property type="term" value="P:Golgi organization"/>
    <property type="evidence" value="ECO:0007669"/>
    <property type="project" value="TreeGrafter"/>
</dbReference>
<evidence type="ECO:0000313" key="9">
    <source>
        <dbReference type="EMBL" id="KAF5393410.1"/>
    </source>
</evidence>
<evidence type="ECO:0000313" key="10">
    <source>
        <dbReference type="Proteomes" id="UP000518752"/>
    </source>
</evidence>